<evidence type="ECO:0000256" key="22">
    <source>
        <dbReference type="ARBA" id="ARBA00032743"/>
    </source>
</evidence>
<evidence type="ECO:0000256" key="15">
    <source>
        <dbReference type="ARBA" id="ARBA00023136"/>
    </source>
</evidence>
<dbReference type="GO" id="GO:0005886">
    <property type="term" value="C:plasma membrane"/>
    <property type="evidence" value="ECO:0007669"/>
    <property type="project" value="UniProtKB-SubCell"/>
</dbReference>
<evidence type="ECO:0000256" key="7">
    <source>
        <dbReference type="ARBA" id="ARBA00019373"/>
    </source>
</evidence>
<evidence type="ECO:0000313" key="27">
    <source>
        <dbReference type="Proteomes" id="UP000198528"/>
    </source>
</evidence>
<dbReference type="GO" id="GO:0016024">
    <property type="term" value="P:CDP-diacylglycerol biosynthetic process"/>
    <property type="evidence" value="ECO:0007669"/>
    <property type="project" value="TreeGrafter"/>
</dbReference>
<dbReference type="Proteomes" id="UP000198528">
    <property type="component" value="Unassembled WGS sequence"/>
</dbReference>
<organism evidence="26 27">
    <name type="scientific">Parafannyhessea umbonata</name>
    <dbReference type="NCBI Taxonomy" id="604330"/>
    <lineage>
        <taxon>Bacteria</taxon>
        <taxon>Bacillati</taxon>
        <taxon>Actinomycetota</taxon>
        <taxon>Coriobacteriia</taxon>
        <taxon>Coriobacteriales</taxon>
        <taxon>Atopobiaceae</taxon>
        <taxon>Parafannyhessea</taxon>
    </lineage>
</organism>
<dbReference type="Pfam" id="PF01148">
    <property type="entry name" value="CTP_transf_1"/>
    <property type="match status" value="1"/>
</dbReference>
<dbReference type="STRING" id="604330.SAMN04489857_0937"/>
<evidence type="ECO:0000256" key="24">
    <source>
        <dbReference type="SAM" id="MobiDB-lite"/>
    </source>
</evidence>
<evidence type="ECO:0000313" key="26">
    <source>
        <dbReference type="EMBL" id="SDC36263.1"/>
    </source>
</evidence>
<evidence type="ECO:0000256" key="18">
    <source>
        <dbReference type="ARBA" id="ARBA00029893"/>
    </source>
</evidence>
<evidence type="ECO:0000256" key="19">
    <source>
        <dbReference type="ARBA" id="ARBA00031825"/>
    </source>
</evidence>
<evidence type="ECO:0000256" key="12">
    <source>
        <dbReference type="ARBA" id="ARBA00022695"/>
    </source>
</evidence>
<comment type="pathway">
    <text evidence="4">Lipid metabolism.</text>
</comment>
<evidence type="ECO:0000256" key="17">
    <source>
        <dbReference type="ARBA" id="ARBA00023264"/>
    </source>
</evidence>
<evidence type="ECO:0000256" key="16">
    <source>
        <dbReference type="ARBA" id="ARBA00023209"/>
    </source>
</evidence>
<evidence type="ECO:0000256" key="23">
    <source>
        <dbReference type="ARBA" id="ARBA00033406"/>
    </source>
</evidence>
<keyword evidence="14" id="KW-0443">Lipid metabolism</keyword>
<feature type="compositionally biased region" description="Low complexity" evidence="24">
    <location>
        <begin position="27"/>
        <end position="47"/>
    </location>
</feature>
<name>A0A1G6KZ93_9ACTN</name>
<evidence type="ECO:0000256" key="1">
    <source>
        <dbReference type="ARBA" id="ARBA00001698"/>
    </source>
</evidence>
<feature type="transmembrane region" description="Helical" evidence="25">
    <location>
        <begin position="82"/>
        <end position="112"/>
    </location>
</feature>
<keyword evidence="16" id="KW-0594">Phospholipid biosynthesis</keyword>
<dbReference type="PANTHER" id="PTHR46382:SF1">
    <property type="entry name" value="PHOSPHATIDATE CYTIDYLYLTRANSFERASE"/>
    <property type="match status" value="1"/>
</dbReference>
<feature type="transmembrane region" description="Helical" evidence="25">
    <location>
        <begin position="177"/>
        <end position="195"/>
    </location>
</feature>
<evidence type="ECO:0000256" key="4">
    <source>
        <dbReference type="ARBA" id="ARBA00005189"/>
    </source>
</evidence>
<sequence length="338" mass="35753">MSDMGDNQVEKNVESRAGSTSATVENASQRPAEQAPEAAPKQEAAPASGAKQTHAEAKHEEAGQKDGGKHPSTMTMRIVSGAIYAIGTVACLFLGTWPTAILIAVMAFLCCSEFLKMSRRSGRMPNDVIALAFAVIFPFAPLSNISDSEFFVIFALLVVCALWYVSTPRANMGDVALTVFGPIYTSLAFSSIVIIRDAFPGWRGALLTFAVMGSIWLSDSCAYFVGSKLGKHKLAPRISPNKSVEGFWGGMVGSVAVWAVVFALGIYNINLPYAIACGVLVDAAAVAGDLFESRIKRGVGVKDSGNLMPGHGGMLDRSDSLLFGGMTAFLLLRLGGIL</sequence>
<feature type="transmembrane region" description="Helical" evidence="25">
    <location>
        <begin position="148"/>
        <end position="165"/>
    </location>
</feature>
<keyword evidence="11 25" id="KW-0812">Transmembrane</keyword>
<evidence type="ECO:0000256" key="20">
    <source>
        <dbReference type="ARBA" id="ARBA00032253"/>
    </source>
</evidence>
<feature type="compositionally biased region" description="Polar residues" evidence="24">
    <location>
        <begin position="17"/>
        <end position="26"/>
    </location>
</feature>
<keyword evidence="27" id="KW-1185">Reference proteome</keyword>
<keyword evidence="8" id="KW-1003">Cell membrane</keyword>
<keyword evidence="10 26" id="KW-0808">Transferase</keyword>
<dbReference type="AlphaFoldDB" id="A0A1G6KZ93"/>
<feature type="transmembrane region" description="Helical" evidence="25">
    <location>
        <begin position="124"/>
        <end position="142"/>
    </location>
</feature>
<evidence type="ECO:0000256" key="21">
    <source>
        <dbReference type="ARBA" id="ARBA00032396"/>
    </source>
</evidence>
<protein>
    <recommendedName>
        <fullName evidence="7">Phosphatidate cytidylyltransferase</fullName>
        <ecNumber evidence="6">2.7.7.41</ecNumber>
    </recommendedName>
    <alternativeName>
        <fullName evidence="20">CDP-DAG synthase</fullName>
    </alternativeName>
    <alternativeName>
        <fullName evidence="22">CDP-DG synthase</fullName>
    </alternativeName>
    <alternativeName>
        <fullName evidence="18">CDP-diacylglycerol synthase</fullName>
    </alternativeName>
    <alternativeName>
        <fullName evidence="21">CDP-diglyceride pyrophosphorylase</fullName>
    </alternativeName>
    <alternativeName>
        <fullName evidence="23">CDP-diglyceride synthase</fullName>
    </alternativeName>
    <alternativeName>
        <fullName evidence="19">CTP:phosphatidate cytidylyltransferase</fullName>
    </alternativeName>
</protein>
<accession>A0A1G6KZ93</accession>
<evidence type="ECO:0000256" key="9">
    <source>
        <dbReference type="ARBA" id="ARBA00022516"/>
    </source>
</evidence>
<feature type="transmembrane region" description="Helical" evidence="25">
    <location>
        <begin position="201"/>
        <end position="225"/>
    </location>
</feature>
<feature type="compositionally biased region" description="Basic and acidic residues" evidence="24">
    <location>
        <begin position="53"/>
        <end position="69"/>
    </location>
</feature>
<evidence type="ECO:0000256" key="8">
    <source>
        <dbReference type="ARBA" id="ARBA00022475"/>
    </source>
</evidence>
<comment type="pathway">
    <text evidence="3">Phospholipid metabolism; CDP-diacylglycerol biosynthesis; CDP-diacylglycerol from sn-glycerol 3-phosphate: step 3/3.</text>
</comment>
<keyword evidence="12 26" id="KW-0548">Nucleotidyltransferase</keyword>
<comment type="catalytic activity">
    <reaction evidence="1">
        <text>a 1,2-diacyl-sn-glycero-3-phosphate + CTP + H(+) = a CDP-1,2-diacyl-sn-glycerol + diphosphate</text>
        <dbReference type="Rhea" id="RHEA:16229"/>
        <dbReference type="ChEBI" id="CHEBI:15378"/>
        <dbReference type="ChEBI" id="CHEBI:33019"/>
        <dbReference type="ChEBI" id="CHEBI:37563"/>
        <dbReference type="ChEBI" id="CHEBI:58332"/>
        <dbReference type="ChEBI" id="CHEBI:58608"/>
        <dbReference type="EC" id="2.7.7.41"/>
    </reaction>
</comment>
<dbReference type="EMBL" id="FMZL01000011">
    <property type="protein sequence ID" value="SDC36263.1"/>
    <property type="molecule type" value="Genomic_DNA"/>
</dbReference>
<evidence type="ECO:0000256" key="10">
    <source>
        <dbReference type="ARBA" id="ARBA00022679"/>
    </source>
</evidence>
<comment type="subcellular location">
    <subcellularLocation>
        <location evidence="2">Cell membrane</location>
        <topology evidence="2">Multi-pass membrane protein</topology>
    </subcellularLocation>
</comment>
<dbReference type="EC" id="2.7.7.41" evidence="6"/>
<evidence type="ECO:0000256" key="5">
    <source>
        <dbReference type="ARBA" id="ARBA00010185"/>
    </source>
</evidence>
<evidence type="ECO:0000256" key="3">
    <source>
        <dbReference type="ARBA" id="ARBA00005119"/>
    </source>
</evidence>
<dbReference type="GO" id="GO:0004605">
    <property type="term" value="F:phosphatidate cytidylyltransferase activity"/>
    <property type="evidence" value="ECO:0007669"/>
    <property type="project" value="UniProtKB-EC"/>
</dbReference>
<evidence type="ECO:0000256" key="13">
    <source>
        <dbReference type="ARBA" id="ARBA00022989"/>
    </source>
</evidence>
<reference evidence="27" key="1">
    <citation type="submission" date="2016-10" db="EMBL/GenBank/DDBJ databases">
        <authorList>
            <person name="Varghese N."/>
            <person name="Submissions S."/>
        </authorList>
    </citation>
    <scope>NUCLEOTIDE SEQUENCE [LARGE SCALE GENOMIC DNA]</scope>
    <source>
        <strain evidence="27">DSM 22619</strain>
    </source>
</reference>
<gene>
    <name evidence="26" type="ORF">SAMN04487824_1119</name>
</gene>
<keyword evidence="13 25" id="KW-1133">Transmembrane helix</keyword>
<evidence type="ECO:0000256" key="2">
    <source>
        <dbReference type="ARBA" id="ARBA00004651"/>
    </source>
</evidence>
<keyword evidence="9" id="KW-0444">Lipid biosynthesis</keyword>
<evidence type="ECO:0000256" key="14">
    <source>
        <dbReference type="ARBA" id="ARBA00023098"/>
    </source>
</evidence>
<evidence type="ECO:0000256" key="11">
    <source>
        <dbReference type="ARBA" id="ARBA00022692"/>
    </source>
</evidence>
<comment type="similarity">
    <text evidence="5">Belongs to the CDS family.</text>
</comment>
<dbReference type="PANTHER" id="PTHR46382">
    <property type="entry name" value="PHOSPHATIDATE CYTIDYLYLTRANSFERASE"/>
    <property type="match status" value="1"/>
</dbReference>
<proteinExistence type="inferred from homology"/>
<feature type="transmembrane region" description="Helical" evidence="25">
    <location>
        <begin position="246"/>
        <end position="267"/>
    </location>
</feature>
<evidence type="ECO:0000256" key="6">
    <source>
        <dbReference type="ARBA" id="ARBA00012487"/>
    </source>
</evidence>
<feature type="region of interest" description="Disordered" evidence="24">
    <location>
        <begin position="1"/>
        <end position="71"/>
    </location>
</feature>
<keyword evidence="15 25" id="KW-0472">Membrane</keyword>
<keyword evidence="17" id="KW-1208">Phospholipid metabolism</keyword>
<evidence type="ECO:0000256" key="25">
    <source>
        <dbReference type="SAM" id="Phobius"/>
    </source>
</evidence>